<name>A0A2K3D4E4_CHLRE</name>
<dbReference type="EMBL" id="CM008973">
    <property type="protein sequence ID" value="PNW75410.1"/>
    <property type="molecule type" value="Genomic_DNA"/>
</dbReference>
<dbReference type="GeneID" id="66055614"/>
<evidence type="ECO:0000256" key="1">
    <source>
        <dbReference type="SAM" id="MobiDB-lite"/>
    </source>
</evidence>
<dbReference type="RefSeq" id="XP_042918561.1">
    <property type="nucleotide sequence ID" value="XM_043068466.1"/>
</dbReference>
<organism evidence="2 3">
    <name type="scientific">Chlamydomonas reinhardtii</name>
    <name type="common">Chlamydomonas smithii</name>
    <dbReference type="NCBI Taxonomy" id="3055"/>
    <lineage>
        <taxon>Eukaryota</taxon>
        <taxon>Viridiplantae</taxon>
        <taxon>Chlorophyta</taxon>
        <taxon>core chlorophytes</taxon>
        <taxon>Chlorophyceae</taxon>
        <taxon>CS clade</taxon>
        <taxon>Chlamydomonadales</taxon>
        <taxon>Chlamydomonadaceae</taxon>
        <taxon>Chlamydomonas</taxon>
    </lineage>
</organism>
<evidence type="ECO:0000313" key="3">
    <source>
        <dbReference type="Proteomes" id="UP000006906"/>
    </source>
</evidence>
<dbReference type="InParanoid" id="A0A2K3D4E4"/>
<sequence>MVGQTVTFVASLVAWSAVRKCGTWSEALVRRLKSARGGPMSMPGPTLLVMAQPCHVSSTTLDCSRWARELIWLAAANQTHPRRRVIVRPGGHVSAAAAAQQRHAGVSAEADDEEVDVQAVEEEGAVATNTSRDCAKPAPGVEGATRH</sequence>
<gene>
    <name evidence="2" type="ORF">CHLRE_12g525990v5</name>
</gene>
<protein>
    <submittedName>
        <fullName evidence="2">Uncharacterized protein</fullName>
    </submittedName>
</protein>
<keyword evidence="3" id="KW-1185">Reference proteome</keyword>
<dbReference type="KEGG" id="cre:CHLRE_12g525990v5"/>
<reference evidence="2 3" key="1">
    <citation type="journal article" date="2007" name="Science">
        <title>The Chlamydomonas genome reveals the evolution of key animal and plant functions.</title>
        <authorList>
            <person name="Merchant S.S."/>
            <person name="Prochnik S.E."/>
            <person name="Vallon O."/>
            <person name="Harris E.H."/>
            <person name="Karpowicz S.J."/>
            <person name="Witman G.B."/>
            <person name="Terry A."/>
            <person name="Salamov A."/>
            <person name="Fritz-Laylin L.K."/>
            <person name="Marechal-Drouard L."/>
            <person name="Marshall W.F."/>
            <person name="Qu L.H."/>
            <person name="Nelson D.R."/>
            <person name="Sanderfoot A.A."/>
            <person name="Spalding M.H."/>
            <person name="Kapitonov V.V."/>
            <person name="Ren Q."/>
            <person name="Ferris P."/>
            <person name="Lindquist E."/>
            <person name="Shapiro H."/>
            <person name="Lucas S.M."/>
            <person name="Grimwood J."/>
            <person name="Schmutz J."/>
            <person name="Cardol P."/>
            <person name="Cerutti H."/>
            <person name="Chanfreau G."/>
            <person name="Chen C.L."/>
            <person name="Cognat V."/>
            <person name="Croft M.T."/>
            <person name="Dent R."/>
            <person name="Dutcher S."/>
            <person name="Fernandez E."/>
            <person name="Fukuzawa H."/>
            <person name="Gonzalez-Ballester D."/>
            <person name="Gonzalez-Halphen D."/>
            <person name="Hallmann A."/>
            <person name="Hanikenne M."/>
            <person name="Hippler M."/>
            <person name="Inwood W."/>
            <person name="Jabbari K."/>
            <person name="Kalanon M."/>
            <person name="Kuras R."/>
            <person name="Lefebvre P.A."/>
            <person name="Lemaire S.D."/>
            <person name="Lobanov A.V."/>
            <person name="Lohr M."/>
            <person name="Manuell A."/>
            <person name="Meier I."/>
            <person name="Mets L."/>
            <person name="Mittag M."/>
            <person name="Mittelmeier T."/>
            <person name="Moroney J.V."/>
            <person name="Moseley J."/>
            <person name="Napoli C."/>
            <person name="Nedelcu A.M."/>
            <person name="Niyogi K."/>
            <person name="Novoselov S.V."/>
            <person name="Paulsen I.T."/>
            <person name="Pazour G."/>
            <person name="Purton S."/>
            <person name="Ral J.P."/>
            <person name="Riano-Pachon D.M."/>
            <person name="Riekhof W."/>
            <person name="Rymarquis L."/>
            <person name="Schroda M."/>
            <person name="Stern D."/>
            <person name="Umen J."/>
            <person name="Willows R."/>
            <person name="Wilson N."/>
            <person name="Zimmer S.L."/>
            <person name="Allmer J."/>
            <person name="Balk J."/>
            <person name="Bisova K."/>
            <person name="Chen C.J."/>
            <person name="Elias M."/>
            <person name="Gendler K."/>
            <person name="Hauser C."/>
            <person name="Lamb M.R."/>
            <person name="Ledford H."/>
            <person name="Long J.C."/>
            <person name="Minagawa J."/>
            <person name="Page M.D."/>
            <person name="Pan J."/>
            <person name="Pootakham W."/>
            <person name="Roje S."/>
            <person name="Rose A."/>
            <person name="Stahlberg E."/>
            <person name="Terauchi A.M."/>
            <person name="Yang P."/>
            <person name="Ball S."/>
            <person name="Bowler C."/>
            <person name="Dieckmann C.L."/>
            <person name="Gladyshev V.N."/>
            <person name="Green P."/>
            <person name="Jorgensen R."/>
            <person name="Mayfield S."/>
            <person name="Mueller-Roeber B."/>
            <person name="Rajamani S."/>
            <person name="Sayre R.T."/>
            <person name="Brokstein P."/>
            <person name="Dubchak I."/>
            <person name="Goodstein D."/>
            <person name="Hornick L."/>
            <person name="Huang Y.W."/>
            <person name="Jhaveri J."/>
            <person name="Luo Y."/>
            <person name="Martinez D."/>
            <person name="Ngau W.C."/>
            <person name="Otillar B."/>
            <person name="Poliakov A."/>
            <person name="Porter A."/>
            <person name="Szajkowski L."/>
            <person name="Werner G."/>
            <person name="Zhou K."/>
            <person name="Grigoriev I.V."/>
            <person name="Rokhsar D.S."/>
            <person name="Grossman A.R."/>
        </authorList>
    </citation>
    <scope>NUCLEOTIDE SEQUENCE [LARGE SCALE GENOMIC DNA]</scope>
    <source>
        <strain evidence="3">CC-503</strain>
    </source>
</reference>
<accession>A0A2K3D4E4</accession>
<feature type="region of interest" description="Disordered" evidence="1">
    <location>
        <begin position="123"/>
        <end position="147"/>
    </location>
</feature>
<proteinExistence type="predicted"/>
<dbReference type="AlphaFoldDB" id="A0A2K3D4E4"/>
<dbReference type="PaxDb" id="3055-EDP00686"/>
<dbReference type="Proteomes" id="UP000006906">
    <property type="component" value="Chromosome 12"/>
</dbReference>
<evidence type="ECO:0000313" key="2">
    <source>
        <dbReference type="EMBL" id="PNW75410.1"/>
    </source>
</evidence>
<dbReference type="Gramene" id="PNW75410">
    <property type="protein sequence ID" value="PNW75410"/>
    <property type="gene ID" value="CHLRE_12g525990v5"/>
</dbReference>